<evidence type="ECO:0000313" key="9">
    <source>
        <dbReference type="Proteomes" id="UP001236652"/>
    </source>
</evidence>
<dbReference type="SUPFAM" id="SSF49879">
    <property type="entry name" value="SMAD/FHA domain"/>
    <property type="match status" value="1"/>
</dbReference>
<dbReference type="RefSeq" id="WP_231417863.1">
    <property type="nucleotide sequence ID" value="NZ_CP126446.1"/>
</dbReference>
<feature type="domain" description="FHA" evidence="6">
    <location>
        <begin position="113"/>
        <end position="162"/>
    </location>
</feature>
<dbReference type="Gene3D" id="2.60.200.20">
    <property type="match status" value="1"/>
</dbReference>
<dbReference type="InterPro" id="IPR002543">
    <property type="entry name" value="FtsK_dom"/>
</dbReference>
<feature type="domain" description="FtsK" evidence="7">
    <location>
        <begin position="1036"/>
        <end position="1219"/>
    </location>
</feature>
<dbReference type="Pfam" id="PF01580">
    <property type="entry name" value="FtsK_SpoIIIE"/>
    <property type="match status" value="2"/>
</dbReference>
<keyword evidence="1" id="KW-0677">Repeat</keyword>
<accession>A0ABY8UX36</accession>
<dbReference type="NCBIfam" id="TIGR03928">
    <property type="entry name" value="T7_EssCb_Firm"/>
    <property type="match status" value="1"/>
</dbReference>
<dbReference type="PROSITE" id="PS50901">
    <property type="entry name" value="FTSK"/>
    <property type="match status" value="2"/>
</dbReference>
<organism evidence="8 9">
    <name type="scientific">Pontibacillus chungwhensis</name>
    <dbReference type="NCBI Taxonomy" id="265426"/>
    <lineage>
        <taxon>Bacteria</taxon>
        <taxon>Bacillati</taxon>
        <taxon>Bacillota</taxon>
        <taxon>Bacilli</taxon>
        <taxon>Bacillales</taxon>
        <taxon>Bacillaceae</taxon>
        <taxon>Pontibacillus</taxon>
    </lineage>
</organism>
<name>A0ABY8UX36_9BACI</name>
<dbReference type="EMBL" id="CP126446">
    <property type="protein sequence ID" value="WIF97753.1"/>
    <property type="molecule type" value="Genomic_DNA"/>
</dbReference>
<keyword evidence="9" id="KW-1185">Reference proteome</keyword>
<gene>
    <name evidence="8" type="primary">essC</name>
    <name evidence="8" type="ORF">QNI29_18820</name>
</gene>
<dbReference type="Gene3D" id="3.40.50.300">
    <property type="entry name" value="P-loop containing nucleotide triphosphate hydrolases"/>
    <property type="match status" value="2"/>
</dbReference>
<feature type="transmembrane region" description="Helical" evidence="5">
    <location>
        <begin position="292"/>
        <end position="315"/>
    </location>
</feature>
<evidence type="ECO:0000256" key="4">
    <source>
        <dbReference type="PROSITE-ProRule" id="PRU00289"/>
    </source>
</evidence>
<dbReference type="PANTHER" id="PTHR22683:SF1">
    <property type="entry name" value="TYPE VII SECRETION SYSTEM PROTEIN ESSC"/>
    <property type="match status" value="1"/>
</dbReference>
<keyword evidence="5" id="KW-0812">Transmembrane</keyword>
<feature type="binding site" evidence="4">
    <location>
        <begin position="1053"/>
        <end position="1060"/>
    </location>
    <ligand>
        <name>ATP</name>
        <dbReference type="ChEBI" id="CHEBI:30616"/>
    </ligand>
</feature>
<keyword evidence="5" id="KW-1133">Transmembrane helix</keyword>
<evidence type="ECO:0000256" key="5">
    <source>
        <dbReference type="SAM" id="Phobius"/>
    </source>
</evidence>
<dbReference type="InterPro" id="IPR027417">
    <property type="entry name" value="P-loop_NTPase"/>
</dbReference>
<evidence type="ECO:0000256" key="2">
    <source>
        <dbReference type="ARBA" id="ARBA00022741"/>
    </source>
</evidence>
<evidence type="ECO:0000259" key="7">
    <source>
        <dbReference type="PROSITE" id="PS50901"/>
    </source>
</evidence>
<evidence type="ECO:0000259" key="6">
    <source>
        <dbReference type="PROSITE" id="PS50006"/>
    </source>
</evidence>
<dbReference type="SMART" id="SM00240">
    <property type="entry name" value="FHA"/>
    <property type="match status" value="1"/>
</dbReference>
<evidence type="ECO:0000256" key="1">
    <source>
        <dbReference type="ARBA" id="ARBA00022737"/>
    </source>
</evidence>
<dbReference type="InterPro" id="IPR008984">
    <property type="entry name" value="SMAD_FHA_dom_sf"/>
</dbReference>
<keyword evidence="3 4" id="KW-0067">ATP-binding</keyword>
<dbReference type="Pfam" id="PF00498">
    <property type="entry name" value="FHA"/>
    <property type="match status" value="1"/>
</dbReference>
<feature type="domain" description="FtsK" evidence="7">
    <location>
        <begin position="690"/>
        <end position="890"/>
    </location>
</feature>
<dbReference type="InterPro" id="IPR000253">
    <property type="entry name" value="FHA_dom"/>
</dbReference>
<dbReference type="SUPFAM" id="SSF52540">
    <property type="entry name" value="P-loop containing nucleoside triphosphate hydrolases"/>
    <property type="match status" value="2"/>
</dbReference>
<dbReference type="Proteomes" id="UP001236652">
    <property type="component" value="Chromosome"/>
</dbReference>
<keyword evidence="5" id="KW-0472">Membrane</keyword>
<keyword evidence="2 4" id="KW-0547">Nucleotide-binding</keyword>
<feature type="binding site" evidence="4">
    <location>
        <begin position="710"/>
        <end position="717"/>
    </location>
    <ligand>
        <name>ATP</name>
        <dbReference type="ChEBI" id="CHEBI:30616"/>
    </ligand>
</feature>
<evidence type="ECO:0000313" key="8">
    <source>
        <dbReference type="EMBL" id="WIF97753.1"/>
    </source>
</evidence>
<reference evidence="8 9" key="1">
    <citation type="submission" date="2023-05" db="EMBL/GenBank/DDBJ databases">
        <title>Comparative genomics reveals the evidence of polycyclic aromatic hydrocarbons degradation in moderately halophilic genus Pontibacillus.</title>
        <authorList>
            <person name="Yang H."/>
            <person name="Qian Z."/>
        </authorList>
    </citation>
    <scope>NUCLEOTIDE SEQUENCE [LARGE SCALE GENOMIC DNA]</scope>
    <source>
        <strain evidence="9">HN14</strain>
    </source>
</reference>
<feature type="transmembrane region" description="Helical" evidence="5">
    <location>
        <begin position="260"/>
        <end position="286"/>
    </location>
</feature>
<dbReference type="InterPro" id="IPR023839">
    <property type="entry name" value="Firmicutes_EssC_C"/>
</dbReference>
<protein>
    <submittedName>
        <fullName evidence="8">Type VII secretion protein EssC</fullName>
    </submittedName>
</protein>
<evidence type="ECO:0000256" key="3">
    <source>
        <dbReference type="ARBA" id="ARBA00022840"/>
    </source>
</evidence>
<dbReference type="PROSITE" id="PS50006">
    <property type="entry name" value="FHA_DOMAIN"/>
    <property type="match status" value="1"/>
</dbReference>
<dbReference type="CDD" id="cd00060">
    <property type="entry name" value="FHA"/>
    <property type="match status" value="1"/>
</dbReference>
<proteinExistence type="predicted"/>
<dbReference type="InterPro" id="IPR050206">
    <property type="entry name" value="FtsK/SpoIIIE/SftA"/>
</dbReference>
<sequence>MQLSLLKGNDLFSLVLPDKPKGQYWMRHRNENGYEENVISVEGVGGQWIVKSNTKAYILDESNQKVKERIITSSQVYKVYLPNIDETVLLYCEPVTEDRRAFTKFKLPSNGQLIIGRAADCGIQFSNPYVSSKHMRLVIHNQQITLYNLSQSNGTYVNGRKVEQKELAPGDMLYVIGLKIIVGNGFMAINNPDGAVTIQDQQLQHFQKPSIVETEEEIEDHDASVLKTFYRSPRFKREVEKKEWKIDPPPSKENIEETPLILMLGPSLTMGMASLFTGAFAVYYAMNSGGDMMFAIPTLLMSLSMLLGTVLFPVLTRRNDRLKKEDREQLRQEKYKDYLNHIRSSIADETAYQQEIMLENAVDVEESTERIRNLASNLWERTKEQNDFLKMRLGLGDVPLALDLNYQKKKFTLEDDNLEEALYSLAEEPKRLKEVPITMSLIEDRASGMIGERQDVINLAKSMILQLTSLHSYEEVRLVFLYDKKEQEQWGFAKWLPHVWAKDEGIRFLATDANEVKEISAYMEKELAKREAMTNDDERHGVTPHYVVFAIDKQLASKAEFIKTILMQRKNYGFSVVHLYDELIRLPKECTLVVDLEDKEAKVYDKNESTGAYVTFNPEYYQKGDEQELAMQLSNIQLDSSTSDYQFPSMLTFLEMFEVGKIEHLNALTRWKENDPTITLEAPVGVDTNGELFHLDLHEKFHGPHGLVAGMTGSGKSEFIMAYIMSLAVNYHPDEVAFILIDYKGGGMAHTFSELPHVAGVITNLDGPAVKRSLISIQSELKRRQAIFNEASDRVGESNIDIYKYQKLYREGKVTEPVQHLFIISDEFAELKTQEPEFMEQLISAARIGRSLGVHLILATQKPSGVVDDQIWSNSRFRVSLKVQEKADSMDVIKRPDAAELTTTGRFYLQVGFNELFEMGQSAWGGAPYFPSERSETEKDESITVIDNLGREMKSVKLDKRQGLNINPPKQIDEITKYLSTIAAEEEIRVRQIWLDPIPALIYVDEISGKYNLPKPVKGHIQPIIGEVDHPANQEQLPMTFPLTREGNAIIYGSGGSGKTTFLTTLIYQMIENHSPNEVNMYILDYGAETLKSFEKAPHVGDVLLSGEEEKTHNLIKMLYDEIDRRKKRFADYGGDYHSYVKATKEEFPVITVFIHNYAGFAETYEAQEEAIAYLTREGTKYGIYFILTASNTGAVRFRLLQNFKQLFVLQLNDEADYSGVLGNVNGVYPTKHKGRGIFKSEHVYEFQVAHVFKDEENTLQNIRKYCDKVARKWSGTKARRVPILPDEVTASYLAEAGHQARGRILPVGIEKQSLQAGYGDFDRYINLVTGQSVEDAKFMQGLTQVIASKGDGEVLVMDPDHVYENGAREIYRYMHSSEELESVVVELFNMLVSRNNTYKDALAQGEQPPSFDQVTCMIHSLSSLIEKLSEDAKDKLQVLLEKGEKEYNVSFIICDSIEKINALSFEPWFKSKVSLSDGLWMGNGIADQFKLKIKTSNQSYQELEDGFGYIVHKGKLTLVKLVSSETSEAETFLGV</sequence>
<dbReference type="PANTHER" id="PTHR22683">
    <property type="entry name" value="SPORULATION PROTEIN RELATED"/>
    <property type="match status" value="1"/>
</dbReference>